<dbReference type="VEuPathDB" id="TrichDB:TVAGG3_1037910"/>
<dbReference type="RefSeq" id="XP_001328397.1">
    <property type="nucleotide sequence ID" value="XM_001328362.1"/>
</dbReference>
<proteinExistence type="predicted"/>
<sequence>MSTGDLVPKQEDIDEMTKQVVVQNGGHNYLYAEYLRMTANLASESDETFLNHFQPNINYDKSDIIEALKYVMAYLKANKMKETLNTLRIEYPDAPTKTGYSTRSEVAKSWDHLNETIRTNKRKSLDKKVRQFSEEIGLPVQKHSRKPTH</sequence>
<name>A2DTM7_TRIV3</name>
<dbReference type="VEuPathDB" id="TrichDB:TVAG_340680"/>
<dbReference type="EMBL" id="DS113245">
    <property type="protein sequence ID" value="EAY16174.1"/>
    <property type="molecule type" value="Genomic_DNA"/>
</dbReference>
<accession>A2DTM7</accession>
<protein>
    <recommendedName>
        <fullName evidence="3">LisH domain-containing protein</fullName>
    </recommendedName>
</protein>
<reference evidence="1" key="1">
    <citation type="submission" date="2006-10" db="EMBL/GenBank/DDBJ databases">
        <authorList>
            <person name="Amadeo P."/>
            <person name="Zhao Q."/>
            <person name="Wortman J."/>
            <person name="Fraser-Liggett C."/>
            <person name="Carlton J."/>
        </authorList>
    </citation>
    <scope>NUCLEOTIDE SEQUENCE</scope>
    <source>
        <strain evidence="1">G3</strain>
    </source>
</reference>
<keyword evidence="2" id="KW-1185">Reference proteome</keyword>
<reference evidence="1" key="2">
    <citation type="journal article" date="2007" name="Science">
        <title>Draft genome sequence of the sexually transmitted pathogen Trichomonas vaginalis.</title>
        <authorList>
            <person name="Carlton J.M."/>
            <person name="Hirt R.P."/>
            <person name="Silva J.C."/>
            <person name="Delcher A.L."/>
            <person name="Schatz M."/>
            <person name="Zhao Q."/>
            <person name="Wortman J.R."/>
            <person name="Bidwell S.L."/>
            <person name="Alsmark U.C.M."/>
            <person name="Besteiro S."/>
            <person name="Sicheritz-Ponten T."/>
            <person name="Noel C.J."/>
            <person name="Dacks J.B."/>
            <person name="Foster P.G."/>
            <person name="Simillion C."/>
            <person name="Van de Peer Y."/>
            <person name="Miranda-Saavedra D."/>
            <person name="Barton G.J."/>
            <person name="Westrop G.D."/>
            <person name="Mueller S."/>
            <person name="Dessi D."/>
            <person name="Fiori P.L."/>
            <person name="Ren Q."/>
            <person name="Paulsen I."/>
            <person name="Zhang H."/>
            <person name="Bastida-Corcuera F.D."/>
            <person name="Simoes-Barbosa A."/>
            <person name="Brown M.T."/>
            <person name="Hayes R.D."/>
            <person name="Mukherjee M."/>
            <person name="Okumura C.Y."/>
            <person name="Schneider R."/>
            <person name="Smith A.J."/>
            <person name="Vanacova S."/>
            <person name="Villalvazo M."/>
            <person name="Haas B.J."/>
            <person name="Pertea M."/>
            <person name="Feldblyum T.V."/>
            <person name="Utterback T.R."/>
            <person name="Shu C.L."/>
            <person name="Osoegawa K."/>
            <person name="de Jong P.J."/>
            <person name="Hrdy I."/>
            <person name="Horvathova L."/>
            <person name="Zubacova Z."/>
            <person name="Dolezal P."/>
            <person name="Malik S.B."/>
            <person name="Logsdon J.M. Jr."/>
            <person name="Henze K."/>
            <person name="Gupta A."/>
            <person name="Wang C.C."/>
            <person name="Dunne R.L."/>
            <person name="Upcroft J.A."/>
            <person name="Upcroft P."/>
            <person name="White O."/>
            <person name="Salzberg S.L."/>
            <person name="Tang P."/>
            <person name="Chiu C.-H."/>
            <person name="Lee Y.-S."/>
            <person name="Embley T.M."/>
            <person name="Coombs G.H."/>
            <person name="Mottram J.C."/>
            <person name="Tachezy J."/>
            <person name="Fraser-Liggett C.M."/>
            <person name="Johnson P.J."/>
        </authorList>
    </citation>
    <scope>NUCLEOTIDE SEQUENCE [LARGE SCALE GENOMIC DNA]</scope>
    <source>
        <strain evidence="1">G3</strain>
    </source>
</reference>
<evidence type="ECO:0000313" key="2">
    <source>
        <dbReference type="Proteomes" id="UP000001542"/>
    </source>
</evidence>
<dbReference type="InParanoid" id="A2DTM7"/>
<organism evidence="1 2">
    <name type="scientific">Trichomonas vaginalis (strain ATCC PRA-98 / G3)</name>
    <dbReference type="NCBI Taxonomy" id="412133"/>
    <lineage>
        <taxon>Eukaryota</taxon>
        <taxon>Metamonada</taxon>
        <taxon>Parabasalia</taxon>
        <taxon>Trichomonadida</taxon>
        <taxon>Trichomonadidae</taxon>
        <taxon>Trichomonas</taxon>
    </lineage>
</organism>
<dbReference type="KEGG" id="tva:4774184"/>
<dbReference type="AlphaFoldDB" id="A2DTM7"/>
<evidence type="ECO:0000313" key="1">
    <source>
        <dbReference type="EMBL" id="EAY16174.1"/>
    </source>
</evidence>
<dbReference type="Proteomes" id="UP000001542">
    <property type="component" value="Unassembled WGS sequence"/>
</dbReference>
<gene>
    <name evidence="1" type="ORF">TVAG_340680</name>
</gene>
<evidence type="ECO:0008006" key="3">
    <source>
        <dbReference type="Google" id="ProtNLM"/>
    </source>
</evidence>